<dbReference type="AlphaFoldDB" id="A0A1I7WBY7"/>
<organism evidence="1 2">
    <name type="scientific">Heterorhabditis bacteriophora</name>
    <name type="common">Entomopathogenic nematode worm</name>
    <dbReference type="NCBI Taxonomy" id="37862"/>
    <lineage>
        <taxon>Eukaryota</taxon>
        <taxon>Metazoa</taxon>
        <taxon>Ecdysozoa</taxon>
        <taxon>Nematoda</taxon>
        <taxon>Chromadorea</taxon>
        <taxon>Rhabditida</taxon>
        <taxon>Rhabditina</taxon>
        <taxon>Rhabditomorpha</taxon>
        <taxon>Strongyloidea</taxon>
        <taxon>Heterorhabditidae</taxon>
        <taxon>Heterorhabditis</taxon>
    </lineage>
</organism>
<accession>A0A1I7WBY7</accession>
<sequence length="121" mass="12472">MADGVRIPLEVGVHGFVEVALATRAALVCVEAFAATRCWRLHAEPAQSSQRCISAGYVEKGRLANRGLRALPNHADNDGFPGAAAPGNHSEPVAVPNVRGGHPGAPLARLELDGAGVVVGH</sequence>
<dbReference type="WBParaSite" id="Hba_02223">
    <property type="protein sequence ID" value="Hba_02223"/>
    <property type="gene ID" value="Hba_02223"/>
</dbReference>
<evidence type="ECO:0000313" key="2">
    <source>
        <dbReference type="WBParaSite" id="Hba_02223"/>
    </source>
</evidence>
<proteinExistence type="predicted"/>
<keyword evidence="1" id="KW-1185">Reference proteome</keyword>
<reference evidence="2" key="1">
    <citation type="submission" date="2016-11" db="UniProtKB">
        <authorList>
            <consortium name="WormBaseParasite"/>
        </authorList>
    </citation>
    <scope>IDENTIFICATION</scope>
</reference>
<dbReference type="Proteomes" id="UP000095283">
    <property type="component" value="Unplaced"/>
</dbReference>
<evidence type="ECO:0000313" key="1">
    <source>
        <dbReference type="Proteomes" id="UP000095283"/>
    </source>
</evidence>
<protein>
    <submittedName>
        <fullName evidence="2">ZP domain-containing protein</fullName>
    </submittedName>
</protein>
<name>A0A1I7WBY7_HETBA</name>